<dbReference type="GO" id="GO:0055085">
    <property type="term" value="P:transmembrane transport"/>
    <property type="evidence" value="ECO:0007669"/>
    <property type="project" value="InterPro"/>
</dbReference>
<evidence type="ECO:0000256" key="7">
    <source>
        <dbReference type="ARBA" id="ARBA00022741"/>
    </source>
</evidence>
<dbReference type="SUPFAM" id="SSF52540">
    <property type="entry name" value="P-loop containing nucleoside triphosphate hydrolases"/>
    <property type="match status" value="1"/>
</dbReference>
<keyword evidence="9 11" id="KW-1133">Transmembrane helix</keyword>
<feature type="region of interest" description="Disordered" evidence="12">
    <location>
        <begin position="276"/>
        <end position="305"/>
    </location>
</feature>
<keyword evidence="17" id="KW-1185">Reference proteome</keyword>
<evidence type="ECO:0000313" key="17">
    <source>
        <dbReference type="Proteomes" id="UP000306628"/>
    </source>
</evidence>
<keyword evidence="7" id="KW-0547">Nucleotide-binding</keyword>
<dbReference type="Pfam" id="PF08352">
    <property type="entry name" value="oligo_HPY"/>
    <property type="match status" value="1"/>
</dbReference>
<dbReference type="InterPro" id="IPR003593">
    <property type="entry name" value="AAA+_ATPase"/>
</dbReference>
<accession>A0A5S4G5S5</accession>
<dbReference type="InterPro" id="IPR003439">
    <property type="entry name" value="ABC_transporter-like_ATP-bd"/>
</dbReference>
<organism evidence="16 17">
    <name type="scientific">Nonomuraea zeae</name>
    <dbReference type="NCBI Taxonomy" id="1642303"/>
    <lineage>
        <taxon>Bacteria</taxon>
        <taxon>Bacillati</taxon>
        <taxon>Actinomycetota</taxon>
        <taxon>Actinomycetes</taxon>
        <taxon>Streptosporangiales</taxon>
        <taxon>Streptosporangiaceae</taxon>
        <taxon>Nonomuraea</taxon>
    </lineage>
</organism>
<evidence type="ECO:0000256" key="2">
    <source>
        <dbReference type="ARBA" id="ARBA00004202"/>
    </source>
</evidence>
<evidence type="ECO:0000256" key="1">
    <source>
        <dbReference type="ARBA" id="ARBA00004141"/>
    </source>
</evidence>
<dbReference type="PANTHER" id="PTHR43297">
    <property type="entry name" value="OLIGOPEPTIDE TRANSPORT ATP-BINDING PROTEIN APPD"/>
    <property type="match status" value="1"/>
</dbReference>
<keyword evidence="4 11" id="KW-0813">Transport</keyword>
<dbReference type="PANTHER" id="PTHR43297:SF2">
    <property type="entry name" value="DIPEPTIDE TRANSPORT ATP-BINDING PROTEIN DPPD"/>
    <property type="match status" value="1"/>
</dbReference>
<dbReference type="GO" id="GO:0005886">
    <property type="term" value="C:plasma membrane"/>
    <property type="evidence" value="ECO:0007669"/>
    <property type="project" value="UniProtKB-SubCell"/>
</dbReference>
<comment type="subcellular location">
    <subcellularLocation>
        <location evidence="11">Cell membrane</location>
        <topology evidence="11">Multi-pass membrane protein</topology>
    </subcellularLocation>
    <subcellularLocation>
        <location evidence="2">Cell membrane</location>
        <topology evidence="2">Peripheral membrane protein</topology>
    </subcellularLocation>
    <subcellularLocation>
        <location evidence="1">Membrane</location>
        <topology evidence="1">Multi-pass membrane protein</topology>
    </subcellularLocation>
</comment>
<reference evidence="16 17" key="1">
    <citation type="submission" date="2019-05" db="EMBL/GenBank/DDBJ databases">
        <title>Draft genome sequence of Nonomuraea zeae DSM 100528.</title>
        <authorList>
            <person name="Saricaoglu S."/>
            <person name="Isik K."/>
        </authorList>
    </citation>
    <scope>NUCLEOTIDE SEQUENCE [LARGE SCALE GENOMIC DNA]</scope>
    <source>
        <strain evidence="16 17">DSM 100528</strain>
    </source>
</reference>
<dbReference type="RefSeq" id="WP_138694670.1">
    <property type="nucleotide sequence ID" value="NZ_JBHSAZ010000099.1"/>
</dbReference>
<feature type="signal peptide" evidence="13">
    <location>
        <begin position="1"/>
        <end position="33"/>
    </location>
</feature>
<dbReference type="Pfam" id="PF00005">
    <property type="entry name" value="ABC_tran"/>
    <property type="match status" value="1"/>
</dbReference>
<dbReference type="PROSITE" id="PS50893">
    <property type="entry name" value="ABC_TRANSPORTER_2"/>
    <property type="match status" value="1"/>
</dbReference>
<comment type="caution">
    <text evidence="16">The sequence shown here is derived from an EMBL/GenBank/DDBJ whole genome shotgun (WGS) entry which is preliminary data.</text>
</comment>
<evidence type="ECO:0000256" key="12">
    <source>
        <dbReference type="SAM" id="MobiDB-lite"/>
    </source>
</evidence>
<dbReference type="GO" id="GO:0005524">
    <property type="term" value="F:ATP binding"/>
    <property type="evidence" value="ECO:0007669"/>
    <property type="project" value="UniProtKB-KW"/>
</dbReference>
<name>A0A5S4G5S5_9ACTN</name>
<feature type="transmembrane region" description="Helical" evidence="11">
    <location>
        <begin position="111"/>
        <end position="135"/>
    </location>
</feature>
<dbReference type="Pfam" id="PF00528">
    <property type="entry name" value="BPD_transp_1"/>
    <property type="match status" value="1"/>
</dbReference>
<dbReference type="Proteomes" id="UP000306628">
    <property type="component" value="Unassembled WGS sequence"/>
</dbReference>
<feature type="transmembrane region" description="Helical" evidence="11">
    <location>
        <begin position="193"/>
        <end position="220"/>
    </location>
</feature>
<evidence type="ECO:0000256" key="5">
    <source>
        <dbReference type="ARBA" id="ARBA00022475"/>
    </source>
</evidence>
<dbReference type="FunFam" id="3.40.50.300:FF:000016">
    <property type="entry name" value="Oligopeptide ABC transporter ATP-binding component"/>
    <property type="match status" value="1"/>
</dbReference>
<dbReference type="InterPro" id="IPR050388">
    <property type="entry name" value="ABC_Ni/Peptide_Import"/>
</dbReference>
<dbReference type="PROSITE" id="PS50928">
    <property type="entry name" value="ABC_TM1"/>
    <property type="match status" value="1"/>
</dbReference>
<evidence type="ECO:0000256" key="8">
    <source>
        <dbReference type="ARBA" id="ARBA00022840"/>
    </source>
</evidence>
<keyword evidence="13" id="KW-0732">Signal</keyword>
<keyword evidence="6 11" id="KW-0812">Transmembrane</keyword>
<dbReference type="GO" id="GO:0016887">
    <property type="term" value="F:ATP hydrolysis activity"/>
    <property type="evidence" value="ECO:0007669"/>
    <property type="project" value="InterPro"/>
</dbReference>
<dbReference type="PROSITE" id="PS00211">
    <property type="entry name" value="ABC_TRANSPORTER_1"/>
    <property type="match status" value="1"/>
</dbReference>
<comment type="similarity">
    <text evidence="3">Belongs to the ABC transporter superfamily.</text>
</comment>
<comment type="similarity">
    <text evidence="11">Belongs to the binding-protein-dependent transport system permease family.</text>
</comment>
<evidence type="ECO:0000256" key="4">
    <source>
        <dbReference type="ARBA" id="ARBA00022448"/>
    </source>
</evidence>
<feature type="domain" description="ABC transporter" evidence="14">
    <location>
        <begin position="308"/>
        <end position="558"/>
    </location>
</feature>
<evidence type="ECO:0000259" key="15">
    <source>
        <dbReference type="PROSITE" id="PS50928"/>
    </source>
</evidence>
<dbReference type="SMART" id="SM00382">
    <property type="entry name" value="AAA"/>
    <property type="match status" value="1"/>
</dbReference>
<evidence type="ECO:0000256" key="11">
    <source>
        <dbReference type="RuleBase" id="RU363032"/>
    </source>
</evidence>
<evidence type="ECO:0000256" key="3">
    <source>
        <dbReference type="ARBA" id="ARBA00005417"/>
    </source>
</evidence>
<dbReference type="AlphaFoldDB" id="A0A5S4G5S5"/>
<gene>
    <name evidence="16" type="ORF">ETD85_38010</name>
</gene>
<protein>
    <submittedName>
        <fullName evidence="16">Dipeptide/oligopeptide/nickel ABC transporter permease/ATP-binding protein</fullName>
    </submittedName>
</protein>
<dbReference type="InterPro" id="IPR013563">
    <property type="entry name" value="Oligopep_ABC_C"/>
</dbReference>
<evidence type="ECO:0000256" key="9">
    <source>
        <dbReference type="ARBA" id="ARBA00022989"/>
    </source>
</evidence>
<proteinExistence type="inferred from homology"/>
<feature type="transmembrane region" description="Helical" evidence="11">
    <location>
        <begin position="80"/>
        <end position="104"/>
    </location>
</feature>
<dbReference type="Gene3D" id="3.40.50.300">
    <property type="entry name" value="P-loop containing nucleotide triphosphate hydrolases"/>
    <property type="match status" value="1"/>
</dbReference>
<sequence length="630" mass="66159">MARRTRWTNLLRAPSALAAVSLLALLLAVTALAPQVLQDAATARDIDGMRAGMSAEHWLGTDGAGRDVLARVLVATRLSLGLALLTTCLGVGLGVLVGSAPAVLGRRAGRLLIAFINVMVAVPGLLLALFLAVIFGVGARGAVLALALAMAPSIARLTHTLVASVQRAEYVDAARMLGAGRIRIIGRHIVPNIAGPLVVAATVSVGSSLLSFAGLSFLGFGVQLPAYDWGQLLNEGVDRIYINPAAALAPGFAILVAGVTFTMLGEFWTTTLGAAPSGHARRRPVDHRSVTVAAGPSSDEENTNSPALRAVNLSIAAEGPNGPVQLVRNVTLNLAPGEIVGMVGESGSGKSLTALAVAQLLSPPFRVTAEVMEFAGKDLRILRASEQRRLLGGRLAMVFQDPLTALNPALRVGRQLAEVAEVHARADRRVAHQQAVDRLAAVKIPAPERRARQYAHEFSGGMRQRAIIGMGLMAEPRVILADEPTTALDVSVQKQILDLIADVAVQHAAAVMLISHDVATVSGLASRMIVIYAGRIVEELPSSTLSSSAAHPYTRALLESVPNLATDRSRPLPTIPGAPPDPQAMPAGCPFAPRCTHADQRCREEEPELAPLAPEHRVACWQPQLAEEPS</sequence>
<dbReference type="OrthoDB" id="9809030at2"/>
<dbReference type="InterPro" id="IPR035906">
    <property type="entry name" value="MetI-like_sf"/>
</dbReference>
<dbReference type="CDD" id="cd06261">
    <property type="entry name" value="TM_PBP2"/>
    <property type="match status" value="1"/>
</dbReference>
<evidence type="ECO:0000256" key="13">
    <source>
        <dbReference type="SAM" id="SignalP"/>
    </source>
</evidence>
<evidence type="ECO:0000256" key="6">
    <source>
        <dbReference type="ARBA" id="ARBA00022692"/>
    </source>
</evidence>
<keyword evidence="10 11" id="KW-0472">Membrane</keyword>
<dbReference type="InterPro" id="IPR017871">
    <property type="entry name" value="ABC_transporter-like_CS"/>
</dbReference>
<evidence type="ECO:0000259" key="14">
    <source>
        <dbReference type="PROSITE" id="PS50893"/>
    </source>
</evidence>
<evidence type="ECO:0000256" key="10">
    <source>
        <dbReference type="ARBA" id="ARBA00023136"/>
    </source>
</evidence>
<feature type="transmembrane region" description="Helical" evidence="11">
    <location>
        <begin position="240"/>
        <end position="264"/>
    </location>
</feature>
<dbReference type="NCBIfam" id="TIGR01727">
    <property type="entry name" value="oligo_HPY"/>
    <property type="match status" value="1"/>
</dbReference>
<dbReference type="InterPro" id="IPR027417">
    <property type="entry name" value="P-loop_NTPase"/>
</dbReference>
<dbReference type="Gene3D" id="1.10.3720.10">
    <property type="entry name" value="MetI-like"/>
    <property type="match status" value="1"/>
</dbReference>
<keyword evidence="8 16" id="KW-0067">ATP-binding</keyword>
<feature type="domain" description="ABC transmembrane type-1" evidence="15">
    <location>
        <begin position="76"/>
        <end position="265"/>
    </location>
</feature>
<keyword evidence="5" id="KW-1003">Cell membrane</keyword>
<dbReference type="SUPFAM" id="SSF161098">
    <property type="entry name" value="MetI-like"/>
    <property type="match status" value="1"/>
</dbReference>
<dbReference type="EMBL" id="VCKX01000159">
    <property type="protein sequence ID" value="TMR27771.1"/>
    <property type="molecule type" value="Genomic_DNA"/>
</dbReference>
<dbReference type="GO" id="GO:0015833">
    <property type="term" value="P:peptide transport"/>
    <property type="evidence" value="ECO:0007669"/>
    <property type="project" value="InterPro"/>
</dbReference>
<evidence type="ECO:0000313" key="16">
    <source>
        <dbReference type="EMBL" id="TMR27771.1"/>
    </source>
</evidence>
<feature type="chain" id="PRO_5024360664" evidence="13">
    <location>
        <begin position="34"/>
        <end position="630"/>
    </location>
</feature>
<dbReference type="CDD" id="cd03257">
    <property type="entry name" value="ABC_NikE_OppD_transporters"/>
    <property type="match status" value="1"/>
</dbReference>
<dbReference type="InterPro" id="IPR000515">
    <property type="entry name" value="MetI-like"/>
</dbReference>